<dbReference type="InterPro" id="IPR036847">
    <property type="entry name" value="RimP_C_sf"/>
</dbReference>
<comment type="caution">
    <text evidence="7">The sequence shown here is derived from an EMBL/GenBank/DDBJ whole genome shotgun (WGS) entry which is preliminary data.</text>
</comment>
<feature type="region of interest" description="Disordered" evidence="4">
    <location>
        <begin position="157"/>
        <end position="205"/>
    </location>
</feature>
<evidence type="ECO:0000256" key="1">
    <source>
        <dbReference type="ARBA" id="ARBA00022490"/>
    </source>
</evidence>
<dbReference type="Pfam" id="PF17384">
    <property type="entry name" value="DUF150_C"/>
    <property type="match status" value="1"/>
</dbReference>
<feature type="domain" description="Ribosome maturation factor RimP C-terminal" evidence="6">
    <location>
        <begin position="88"/>
        <end position="155"/>
    </location>
</feature>
<comment type="similarity">
    <text evidence="3">Belongs to the RimP family.</text>
</comment>
<evidence type="ECO:0000256" key="4">
    <source>
        <dbReference type="SAM" id="MobiDB-lite"/>
    </source>
</evidence>
<dbReference type="EMBL" id="JADKYB010000002">
    <property type="protein sequence ID" value="MBM9503978.1"/>
    <property type="molecule type" value="Genomic_DNA"/>
</dbReference>
<feature type="compositionally biased region" description="Acidic residues" evidence="4">
    <location>
        <begin position="162"/>
        <end position="192"/>
    </location>
</feature>
<dbReference type="PANTHER" id="PTHR33867">
    <property type="entry name" value="RIBOSOME MATURATION FACTOR RIMP"/>
    <property type="match status" value="1"/>
</dbReference>
<dbReference type="RefSeq" id="WP_205355803.1">
    <property type="nucleotide sequence ID" value="NZ_JADKYB010000002.1"/>
</dbReference>
<dbReference type="Pfam" id="PF02576">
    <property type="entry name" value="RimP_N"/>
    <property type="match status" value="1"/>
</dbReference>
<dbReference type="SUPFAM" id="SSF74942">
    <property type="entry name" value="YhbC-like, C-terminal domain"/>
    <property type="match status" value="1"/>
</dbReference>
<dbReference type="InterPro" id="IPR028998">
    <property type="entry name" value="RimP_C"/>
</dbReference>
<dbReference type="InterPro" id="IPR035956">
    <property type="entry name" value="RimP_N_sf"/>
</dbReference>
<accession>A0ABS2TPU4</accession>
<dbReference type="Proteomes" id="UP000749040">
    <property type="component" value="Unassembled WGS sequence"/>
</dbReference>
<dbReference type="InterPro" id="IPR028989">
    <property type="entry name" value="RimP_N"/>
</dbReference>
<name>A0ABS2TPU4_9ACTN</name>
<protein>
    <recommendedName>
        <fullName evidence="3">Ribosome maturation factor RimP</fullName>
    </recommendedName>
</protein>
<feature type="domain" description="Ribosome maturation factor RimP N-terminal" evidence="5">
    <location>
        <begin position="12"/>
        <end position="85"/>
    </location>
</feature>
<dbReference type="PANTHER" id="PTHR33867:SF1">
    <property type="entry name" value="RIBOSOME MATURATION FACTOR RIMP"/>
    <property type="match status" value="1"/>
</dbReference>
<reference evidence="7 8" key="1">
    <citation type="submission" date="2021-01" db="EMBL/GenBank/DDBJ databases">
        <title>Streptomyces acididurans sp. nov., isolated from a peat swamp forest soil.</title>
        <authorList>
            <person name="Chantavorakit T."/>
            <person name="Duangmal K."/>
        </authorList>
    </citation>
    <scope>NUCLEOTIDE SEQUENCE [LARGE SCALE GENOMIC DNA]</scope>
    <source>
        <strain evidence="7 8">KK5PA1</strain>
    </source>
</reference>
<keyword evidence="8" id="KW-1185">Reference proteome</keyword>
<evidence type="ECO:0000256" key="2">
    <source>
        <dbReference type="ARBA" id="ARBA00022517"/>
    </source>
</evidence>
<evidence type="ECO:0000256" key="3">
    <source>
        <dbReference type="HAMAP-Rule" id="MF_01077"/>
    </source>
</evidence>
<dbReference type="Gene3D" id="3.30.300.70">
    <property type="entry name" value="RimP-like superfamily, N-terminal"/>
    <property type="match status" value="1"/>
</dbReference>
<organism evidence="7 8">
    <name type="scientific">Actinacidiphila acididurans</name>
    <dbReference type="NCBI Taxonomy" id="2784346"/>
    <lineage>
        <taxon>Bacteria</taxon>
        <taxon>Bacillati</taxon>
        <taxon>Actinomycetota</taxon>
        <taxon>Actinomycetes</taxon>
        <taxon>Kitasatosporales</taxon>
        <taxon>Streptomycetaceae</taxon>
        <taxon>Actinacidiphila</taxon>
    </lineage>
</organism>
<dbReference type="NCBIfam" id="NF000930">
    <property type="entry name" value="PRK00092.2-2"/>
    <property type="match status" value="1"/>
</dbReference>
<evidence type="ECO:0000259" key="5">
    <source>
        <dbReference type="Pfam" id="PF02576"/>
    </source>
</evidence>
<dbReference type="CDD" id="cd01734">
    <property type="entry name" value="YlxS_C"/>
    <property type="match status" value="1"/>
</dbReference>
<evidence type="ECO:0000313" key="8">
    <source>
        <dbReference type="Proteomes" id="UP000749040"/>
    </source>
</evidence>
<sequence>MSTTQSERLRALLEPLVSKAGLDLEEIKVTAAGNRRQLLIVVDADDGVDLDAMAEVSREVSQALDVSDVMGETPYQLEVSSPGTDRPLTEPRQFRRNTGRLVKLRLKERGELIARIMAVDDTGLDLEVPGVKGRKPKPARAEFDEIERARIEVEFSRKQDAADGDDALDTVDTDDAIDADDLDHDTDLDEPGTDGGAVDESTEEA</sequence>
<comment type="subcellular location">
    <subcellularLocation>
        <location evidence="3">Cytoplasm</location>
    </subcellularLocation>
</comment>
<keyword evidence="2 3" id="KW-0690">Ribosome biogenesis</keyword>
<proteinExistence type="inferred from homology"/>
<dbReference type="InterPro" id="IPR003728">
    <property type="entry name" value="Ribosome_maturation_RimP"/>
</dbReference>
<dbReference type="SUPFAM" id="SSF75420">
    <property type="entry name" value="YhbC-like, N-terminal domain"/>
    <property type="match status" value="1"/>
</dbReference>
<evidence type="ECO:0000259" key="6">
    <source>
        <dbReference type="Pfam" id="PF17384"/>
    </source>
</evidence>
<gene>
    <name evidence="3 7" type="primary">rimP</name>
    <name evidence="7" type="ORF">ITX44_05390</name>
</gene>
<dbReference type="HAMAP" id="MF_01077">
    <property type="entry name" value="RimP"/>
    <property type="match status" value="1"/>
</dbReference>
<evidence type="ECO:0000313" key="7">
    <source>
        <dbReference type="EMBL" id="MBM9503978.1"/>
    </source>
</evidence>
<keyword evidence="1 3" id="KW-0963">Cytoplasm</keyword>
<comment type="function">
    <text evidence="3">Required for maturation of 30S ribosomal subunits.</text>
</comment>